<dbReference type="EMBL" id="JACERN010000046">
    <property type="protein sequence ID" value="MBA4710763.1"/>
    <property type="molecule type" value="Genomic_DNA"/>
</dbReference>
<dbReference type="InterPro" id="IPR016181">
    <property type="entry name" value="Acyl_CoA_acyltransferase"/>
</dbReference>
<comment type="caution">
    <text evidence="2">The sequence shown here is derived from an EMBL/GenBank/DDBJ whole genome shotgun (WGS) entry which is preliminary data.</text>
</comment>
<evidence type="ECO:0000313" key="3">
    <source>
        <dbReference type="Proteomes" id="UP000545606"/>
    </source>
</evidence>
<dbReference type="PANTHER" id="PTHR43441">
    <property type="entry name" value="RIBOSOMAL-PROTEIN-SERINE ACETYLTRANSFERASE"/>
    <property type="match status" value="1"/>
</dbReference>
<name>A0A838Y5K5_9NEIS</name>
<gene>
    <name evidence="2" type="ORF">H2Z84_20520</name>
</gene>
<dbReference type="PANTHER" id="PTHR43441:SF2">
    <property type="entry name" value="FAMILY ACETYLTRANSFERASE, PUTATIVE (AFU_ORTHOLOGUE AFUA_7G00850)-RELATED"/>
    <property type="match status" value="1"/>
</dbReference>
<dbReference type="PROSITE" id="PS51186">
    <property type="entry name" value="GNAT"/>
    <property type="match status" value="1"/>
</dbReference>
<dbReference type="FunFam" id="3.40.630.30:FF:000047">
    <property type="entry name" value="Acetyltransferase, GNAT family"/>
    <property type="match status" value="1"/>
</dbReference>
<sequence length="229" mass="26221">MNTQTFSLTLGAPVPDWQARPHPAGVVLTGNACRLEPVDPARHSDAWFEAYSEAPGGRDWLYMLVGPFPDAQAYRAYSERMARETDPLHFAVVDLGTGLPLGTLALMRQQPQHSVIEVGFVTFSPVLQRSRIATEAHFLLMSYVFDQLNYRRFEWKCDSLNQRSSNAAERLGFQYEGTFRQAMVYKGRNRDTAWFSILDKEWRLVKAAFQQWLAPDNFDATGQQIRRLQ</sequence>
<dbReference type="InterPro" id="IPR051908">
    <property type="entry name" value="Ribosomal_N-acetyltransferase"/>
</dbReference>
<evidence type="ECO:0000313" key="2">
    <source>
        <dbReference type="EMBL" id="MBA4710763.1"/>
    </source>
</evidence>
<dbReference type="Pfam" id="PF13302">
    <property type="entry name" value="Acetyltransf_3"/>
    <property type="match status" value="1"/>
</dbReference>
<protein>
    <submittedName>
        <fullName evidence="2">GNAT family N-acetyltransferase</fullName>
    </submittedName>
</protein>
<dbReference type="Gene3D" id="3.40.630.30">
    <property type="match status" value="1"/>
</dbReference>
<dbReference type="Proteomes" id="UP000545606">
    <property type="component" value="Unassembled WGS sequence"/>
</dbReference>
<evidence type="ECO:0000259" key="1">
    <source>
        <dbReference type="PROSITE" id="PS51186"/>
    </source>
</evidence>
<dbReference type="SUPFAM" id="SSF55729">
    <property type="entry name" value="Acyl-CoA N-acyltransferases (Nat)"/>
    <property type="match status" value="1"/>
</dbReference>
<dbReference type="GO" id="GO:1990189">
    <property type="term" value="F:protein N-terminal-serine acetyltransferase activity"/>
    <property type="evidence" value="ECO:0007669"/>
    <property type="project" value="TreeGrafter"/>
</dbReference>
<organism evidence="2 3">
    <name type="scientific">Aquitalea aquatica</name>
    <dbReference type="NCBI Taxonomy" id="3044273"/>
    <lineage>
        <taxon>Bacteria</taxon>
        <taxon>Pseudomonadati</taxon>
        <taxon>Pseudomonadota</taxon>
        <taxon>Betaproteobacteria</taxon>
        <taxon>Neisseriales</taxon>
        <taxon>Chromobacteriaceae</taxon>
        <taxon>Aquitalea</taxon>
    </lineage>
</organism>
<accession>A0A838Y5K5</accession>
<dbReference type="RefSeq" id="WP_181837630.1">
    <property type="nucleotide sequence ID" value="NZ_JACERN010000046.1"/>
</dbReference>
<feature type="domain" description="N-acetyltransferase" evidence="1">
    <location>
        <begin position="33"/>
        <end position="191"/>
    </location>
</feature>
<proteinExistence type="predicted"/>
<dbReference type="InterPro" id="IPR000182">
    <property type="entry name" value="GNAT_dom"/>
</dbReference>
<reference evidence="2 3" key="1">
    <citation type="submission" date="2020-07" db="EMBL/GenBank/DDBJ databases">
        <title>Draft genome sequence of violacein-producing bacteria and related species.</title>
        <authorList>
            <person name="Wilson H.S."/>
            <person name="De Leon M.E."/>
        </authorList>
    </citation>
    <scope>NUCLEOTIDE SEQUENCE [LARGE SCALE GENOMIC DNA]</scope>
    <source>
        <strain evidence="2 3">HSC-21Su07</strain>
    </source>
</reference>
<dbReference type="GO" id="GO:0008999">
    <property type="term" value="F:protein-N-terminal-alanine acetyltransferase activity"/>
    <property type="evidence" value="ECO:0007669"/>
    <property type="project" value="TreeGrafter"/>
</dbReference>
<dbReference type="AlphaFoldDB" id="A0A838Y5K5"/>
<keyword evidence="3" id="KW-1185">Reference proteome</keyword>